<evidence type="ECO:0000313" key="1">
    <source>
        <dbReference type="EnsemblMetazoa" id="G17053.1:cds"/>
    </source>
</evidence>
<name>A0A8W8J3C1_MAGGI</name>
<sequence length="107" mass="11946">MNDYQSVLLAEIEKAQGFPARDQRKATLRQEGLLGKLRAGRSEVAQLPEVNVNSQFTKVDTITKLMPTDREEEEENEAEPIAAVLEDLKVLTTTVLRENSSDSDSDI</sequence>
<proteinExistence type="predicted"/>
<dbReference type="EnsemblMetazoa" id="G17053.1">
    <property type="protein sequence ID" value="G17053.1:cds"/>
    <property type="gene ID" value="G17053"/>
</dbReference>
<dbReference type="Proteomes" id="UP000005408">
    <property type="component" value="Unassembled WGS sequence"/>
</dbReference>
<organism evidence="1 2">
    <name type="scientific">Magallana gigas</name>
    <name type="common">Pacific oyster</name>
    <name type="synonym">Crassostrea gigas</name>
    <dbReference type="NCBI Taxonomy" id="29159"/>
    <lineage>
        <taxon>Eukaryota</taxon>
        <taxon>Metazoa</taxon>
        <taxon>Spiralia</taxon>
        <taxon>Lophotrochozoa</taxon>
        <taxon>Mollusca</taxon>
        <taxon>Bivalvia</taxon>
        <taxon>Autobranchia</taxon>
        <taxon>Pteriomorphia</taxon>
        <taxon>Ostreida</taxon>
        <taxon>Ostreoidea</taxon>
        <taxon>Ostreidae</taxon>
        <taxon>Magallana</taxon>
    </lineage>
</organism>
<keyword evidence="2" id="KW-1185">Reference proteome</keyword>
<reference evidence="1" key="1">
    <citation type="submission" date="2022-08" db="UniProtKB">
        <authorList>
            <consortium name="EnsemblMetazoa"/>
        </authorList>
    </citation>
    <scope>IDENTIFICATION</scope>
    <source>
        <strain evidence="1">05x7-T-G4-1.051#20</strain>
    </source>
</reference>
<evidence type="ECO:0000313" key="2">
    <source>
        <dbReference type="Proteomes" id="UP000005408"/>
    </source>
</evidence>
<dbReference type="AlphaFoldDB" id="A0A8W8J3C1"/>
<protein>
    <submittedName>
        <fullName evidence="1">Uncharacterized protein</fullName>
    </submittedName>
</protein>
<accession>A0A8W8J3C1</accession>